<comment type="cofactor">
    <cofactor evidence="1 9">
        <name>FAD</name>
        <dbReference type="ChEBI" id="CHEBI:57692"/>
    </cofactor>
</comment>
<keyword evidence="4 9" id="KW-0274">FAD</keyword>
<evidence type="ECO:0000256" key="3">
    <source>
        <dbReference type="ARBA" id="ARBA00022630"/>
    </source>
</evidence>
<evidence type="ECO:0000256" key="1">
    <source>
        <dbReference type="ARBA" id="ARBA00001974"/>
    </source>
</evidence>
<evidence type="ECO:0000256" key="6">
    <source>
        <dbReference type="ARBA" id="ARBA00023062"/>
    </source>
</evidence>
<sequence length="498" mass="55931">MWLLGRYLRLGSPRICSGVCSLVPPSCSPHSTAAPRAQGPLTFSDGGVFKLKSNWEVARGLLIFRVCSFPSLVRHSEKVGGHSGKVGGQGMEGSYPQIFHSLPSLVRHSEKMMAVSRRLLGRRLFEWGMKGSVYGQFVAGETLPEIRECVERLRQLGIRPMLAVPIEEDLGQAKSGERWYQQNETVMLDCVDLSAAGGDRPMMQLKITALMSADLCKLLSVHLSHPTHRPQLCPTRLVSIMEGEESAFPFLSEAENTHLRNSLRRLSRIAKHATANRVRVLVDAEYTYMNPALSLVTMAMMAQCNQSEPWIWNTYQCYLKDSFSLLSLDLGRAESLGLCFGVKLVRGAYMDKERKLAQQKGYPDPIQQDWEATNQSYQRSLDKMLDLIGQNGQRYNLIVASHNEESVLHAVARMAELGIERGSGSVSFGQLLGMCDHVSLTLGQAGFLVYKSLPYGSVNSVLPYLIRRAQENQSVLQGIRKERDLLRWELKRRLFRQR</sequence>
<dbReference type="GO" id="GO:0006562">
    <property type="term" value="P:L-proline catabolic process"/>
    <property type="evidence" value="ECO:0007669"/>
    <property type="project" value="InterPro"/>
</dbReference>
<keyword evidence="3 9" id="KW-0285">Flavoprotein</keyword>
<dbReference type="Gene3D" id="3.20.20.220">
    <property type="match status" value="1"/>
</dbReference>
<dbReference type="GO" id="GO:0004657">
    <property type="term" value="F:proline dehydrogenase activity"/>
    <property type="evidence" value="ECO:0007669"/>
    <property type="project" value="UniProtKB-EC"/>
</dbReference>
<evidence type="ECO:0000313" key="11">
    <source>
        <dbReference type="Ensembl" id="ENSXETP00000117041"/>
    </source>
</evidence>
<protein>
    <recommendedName>
        <fullName evidence="9">Proline dehydrogenase</fullName>
        <ecNumber evidence="9">1.5.5.2</ecNumber>
    </recommendedName>
</protein>
<dbReference type="SUPFAM" id="SSF51730">
    <property type="entry name" value="FAD-linked oxidoreductase"/>
    <property type="match status" value="1"/>
</dbReference>
<evidence type="ECO:0000256" key="8">
    <source>
        <dbReference type="ARBA" id="ARBA00048779"/>
    </source>
</evidence>
<keyword evidence="5 9" id="KW-0560">Oxidoreductase</keyword>
<dbReference type="PANTHER" id="PTHR13914">
    <property type="entry name" value="PROLINE OXIDASE"/>
    <property type="match status" value="1"/>
</dbReference>
<dbReference type="GeneTree" id="ENSGT00390000006265"/>
<reference evidence="11" key="2">
    <citation type="submission" date="2021-03" db="UniProtKB">
        <authorList>
            <consortium name="Ensembl"/>
        </authorList>
    </citation>
    <scope>IDENTIFICATION</scope>
</reference>
<accession>A0A803K9F5</accession>
<dbReference type="Pfam" id="PF01619">
    <property type="entry name" value="Pro_dh"/>
    <property type="match status" value="1"/>
</dbReference>
<evidence type="ECO:0000256" key="4">
    <source>
        <dbReference type="ARBA" id="ARBA00022827"/>
    </source>
</evidence>
<dbReference type="InParanoid" id="A0A803K9F5"/>
<name>A0A803K9F5_XENTR</name>
<reference evidence="11" key="1">
    <citation type="journal article" date="2010" name="Science">
        <title>The genome of the Western clawed frog Xenopus tropicalis.</title>
        <authorList>
            <person name="Hellsten U."/>
            <person name="Harland R.M."/>
            <person name="Gilchrist M.J."/>
            <person name="Hendrix D."/>
            <person name="Jurka J."/>
            <person name="Kapitonov V."/>
            <person name="Ovcharenko I."/>
            <person name="Putnam N.H."/>
            <person name="Shu S."/>
            <person name="Taher L."/>
            <person name="Blitz I.L."/>
            <person name="Blumberg B."/>
            <person name="Dichmann D.S."/>
            <person name="Dubchak I."/>
            <person name="Amaya E."/>
            <person name="Detter J.C."/>
            <person name="Fletcher R."/>
            <person name="Gerhard D.S."/>
            <person name="Goodstein D."/>
            <person name="Graves T."/>
            <person name="Grigoriev I.V."/>
            <person name="Grimwood J."/>
            <person name="Kawashima T."/>
            <person name="Lindquist E."/>
            <person name="Lucas S.M."/>
            <person name="Mead P.E."/>
            <person name="Mitros T."/>
            <person name="Ogino H."/>
            <person name="Ohta Y."/>
            <person name="Poliakov A.V."/>
            <person name="Pollet N."/>
            <person name="Robert J."/>
            <person name="Salamov A."/>
            <person name="Sater A.K."/>
            <person name="Schmutz J."/>
            <person name="Terry A."/>
            <person name="Vize P.D."/>
            <person name="Warren W.C."/>
            <person name="Wells D."/>
            <person name="Wills A."/>
            <person name="Wilson R.K."/>
            <person name="Zimmerman L.B."/>
            <person name="Zorn A.M."/>
            <person name="Grainger R."/>
            <person name="Grammer T."/>
            <person name="Khokha M.K."/>
            <person name="Richardson P.M."/>
            <person name="Rokhsar D.S."/>
        </authorList>
    </citation>
    <scope>NUCLEOTIDE SEQUENCE [LARGE SCALE GENOMIC DNA]</scope>
    <source>
        <strain evidence="11">Nigerian</strain>
    </source>
</reference>
<evidence type="ECO:0000256" key="2">
    <source>
        <dbReference type="ARBA" id="ARBA00005869"/>
    </source>
</evidence>
<dbReference type="InterPro" id="IPR002872">
    <property type="entry name" value="Proline_DH_dom"/>
</dbReference>
<dbReference type="PANTHER" id="PTHR13914:SF29">
    <property type="entry name" value="HYDROXYPROLINE DEHYDROGENASE"/>
    <property type="match status" value="1"/>
</dbReference>
<feature type="domain" description="Proline dehydrogenase" evidence="10">
    <location>
        <begin position="204"/>
        <end position="478"/>
    </location>
</feature>
<evidence type="ECO:0000256" key="7">
    <source>
        <dbReference type="ARBA" id="ARBA00048242"/>
    </source>
</evidence>
<keyword evidence="6 9" id="KW-0642">Proline metabolism</keyword>
<evidence type="ECO:0000256" key="9">
    <source>
        <dbReference type="RuleBase" id="RU364054"/>
    </source>
</evidence>
<dbReference type="FunCoup" id="A0A803K9F5">
    <property type="interactions" value="270"/>
</dbReference>
<dbReference type="AlphaFoldDB" id="A0A803K9F5"/>
<evidence type="ECO:0000259" key="10">
    <source>
        <dbReference type="Pfam" id="PF01619"/>
    </source>
</evidence>
<comment type="catalytic activity">
    <reaction evidence="8 9">
        <text>L-proline + a quinone = (S)-1-pyrroline-5-carboxylate + a quinol + H(+)</text>
        <dbReference type="Rhea" id="RHEA:23784"/>
        <dbReference type="ChEBI" id="CHEBI:15378"/>
        <dbReference type="ChEBI" id="CHEBI:17388"/>
        <dbReference type="ChEBI" id="CHEBI:24646"/>
        <dbReference type="ChEBI" id="CHEBI:60039"/>
        <dbReference type="ChEBI" id="CHEBI:132124"/>
        <dbReference type="EC" id="1.5.5.2"/>
    </reaction>
</comment>
<gene>
    <name evidence="11" type="primary">prodh2</name>
</gene>
<dbReference type="EC" id="1.5.5.2" evidence="9"/>
<comment type="catalytic activity">
    <reaction evidence="7">
        <text>trans-4-hydroxy-L-proline + a quinone = (3R,5S)-1-pyrroline-3-hydroxy-5-carboxylate + a quinol + H(+)</text>
        <dbReference type="Rhea" id="RHEA:52512"/>
        <dbReference type="ChEBI" id="CHEBI:15378"/>
        <dbReference type="ChEBI" id="CHEBI:24646"/>
        <dbReference type="ChEBI" id="CHEBI:58375"/>
        <dbReference type="ChEBI" id="CHEBI:62612"/>
        <dbReference type="ChEBI" id="CHEBI:132124"/>
        <dbReference type="EC" id="1.5.5.3"/>
    </reaction>
</comment>
<comment type="similarity">
    <text evidence="2 9">Belongs to the proline oxidase family.</text>
</comment>
<dbReference type="Ensembl" id="ENSXETT00000120474">
    <property type="protein sequence ID" value="ENSXETP00000117041"/>
    <property type="gene ID" value="ENSXETG00000043882"/>
</dbReference>
<dbReference type="InterPro" id="IPR029041">
    <property type="entry name" value="FAD-linked_oxidoreductase-like"/>
</dbReference>
<dbReference type="InterPro" id="IPR015659">
    <property type="entry name" value="Proline_oxidase"/>
</dbReference>
<proteinExistence type="inferred from homology"/>
<comment type="function">
    <text evidence="9">Converts proline to delta-1-pyrroline-5-carboxylate.</text>
</comment>
<organism evidence="11">
    <name type="scientific">Xenopus tropicalis</name>
    <name type="common">Western clawed frog</name>
    <name type="synonym">Silurana tropicalis</name>
    <dbReference type="NCBI Taxonomy" id="8364"/>
    <lineage>
        <taxon>Eukaryota</taxon>
        <taxon>Metazoa</taxon>
        <taxon>Chordata</taxon>
        <taxon>Craniata</taxon>
        <taxon>Vertebrata</taxon>
        <taxon>Euteleostomi</taxon>
        <taxon>Amphibia</taxon>
        <taxon>Batrachia</taxon>
        <taxon>Anura</taxon>
        <taxon>Pipoidea</taxon>
        <taxon>Pipidae</taxon>
        <taxon>Xenopodinae</taxon>
        <taxon>Xenopus</taxon>
        <taxon>Silurana</taxon>
    </lineage>
</organism>
<evidence type="ECO:0000256" key="5">
    <source>
        <dbReference type="ARBA" id="ARBA00023002"/>
    </source>
</evidence>